<evidence type="ECO:0000256" key="2">
    <source>
        <dbReference type="ARBA" id="ARBA00022679"/>
    </source>
</evidence>
<accession>A0ABP4IAG1</accession>
<gene>
    <name evidence="6" type="ORF">GCM10009639_08960</name>
</gene>
<dbReference type="InterPro" id="IPR036388">
    <property type="entry name" value="WH-like_DNA-bd_sf"/>
</dbReference>
<evidence type="ECO:0000259" key="5">
    <source>
        <dbReference type="Pfam" id="PF08100"/>
    </source>
</evidence>
<dbReference type="InterPro" id="IPR001077">
    <property type="entry name" value="COMT_C"/>
</dbReference>
<comment type="caution">
    <text evidence="6">The sequence shown here is derived from an EMBL/GenBank/DDBJ whole genome shotgun (WGS) entry which is preliminary data.</text>
</comment>
<feature type="domain" description="O-methyltransferase dimerisation" evidence="5">
    <location>
        <begin position="19"/>
        <end position="88"/>
    </location>
</feature>
<dbReference type="InterPro" id="IPR016461">
    <property type="entry name" value="COMT-like"/>
</dbReference>
<dbReference type="InterPro" id="IPR036390">
    <property type="entry name" value="WH_DNA-bd_sf"/>
</dbReference>
<dbReference type="Gene3D" id="1.10.10.10">
    <property type="entry name" value="Winged helix-like DNA-binding domain superfamily/Winged helix DNA-binding domain"/>
    <property type="match status" value="1"/>
</dbReference>
<evidence type="ECO:0000313" key="6">
    <source>
        <dbReference type="EMBL" id="GAA1385899.1"/>
    </source>
</evidence>
<dbReference type="Proteomes" id="UP001499863">
    <property type="component" value="Unassembled WGS sequence"/>
</dbReference>
<feature type="domain" description="O-methyltransferase C-terminal" evidence="4">
    <location>
        <begin position="134"/>
        <end position="328"/>
    </location>
</feature>
<dbReference type="PROSITE" id="PS51683">
    <property type="entry name" value="SAM_OMT_II"/>
    <property type="match status" value="1"/>
</dbReference>
<dbReference type="Pfam" id="PF08100">
    <property type="entry name" value="Dimerisation"/>
    <property type="match status" value="1"/>
</dbReference>
<keyword evidence="2" id="KW-0808">Transferase</keyword>
<dbReference type="Gene3D" id="3.40.50.150">
    <property type="entry name" value="Vaccinia Virus protein VP39"/>
    <property type="match status" value="1"/>
</dbReference>
<keyword evidence="1" id="KW-0489">Methyltransferase</keyword>
<dbReference type="Pfam" id="PF00891">
    <property type="entry name" value="Methyltransf_2"/>
    <property type="match status" value="1"/>
</dbReference>
<dbReference type="InterPro" id="IPR029063">
    <property type="entry name" value="SAM-dependent_MTases_sf"/>
</dbReference>
<evidence type="ECO:0008006" key="8">
    <source>
        <dbReference type="Google" id="ProtNLM"/>
    </source>
</evidence>
<keyword evidence="7" id="KW-1185">Reference proteome</keyword>
<reference evidence="7" key="1">
    <citation type="journal article" date="2019" name="Int. J. Syst. Evol. Microbiol.">
        <title>The Global Catalogue of Microorganisms (GCM) 10K type strain sequencing project: providing services to taxonomists for standard genome sequencing and annotation.</title>
        <authorList>
            <consortium name="The Broad Institute Genomics Platform"/>
            <consortium name="The Broad Institute Genome Sequencing Center for Infectious Disease"/>
            <person name="Wu L."/>
            <person name="Ma J."/>
        </authorList>
    </citation>
    <scope>NUCLEOTIDE SEQUENCE [LARGE SCALE GENOMIC DNA]</scope>
    <source>
        <strain evidence="7">JCM 12393</strain>
    </source>
</reference>
<dbReference type="EMBL" id="BAAAKJ010000042">
    <property type="protein sequence ID" value="GAA1385899.1"/>
    <property type="molecule type" value="Genomic_DNA"/>
</dbReference>
<dbReference type="InterPro" id="IPR012967">
    <property type="entry name" value="COMT_dimerisation"/>
</dbReference>
<sequence length="351" mass="38693">MTTSPVRALEELEDLTPVLFGHAAFQYLNAGCELGLFDLLHDTPDLTKEHVGRELALAARATDILLLGTTALGLTTVREDGRYRDAPVIEHLFTDGRWPRFTSVVAFEAHIVYEAQADFTASLRENGNVGLRRIRGTGRDLYHRLAENPELERVFYRYMRAWSELSNPLLLAHGGFAAAGSVLDVGGGDAVNAIALARTHPHLRITILELPATTPLARRRIEDSGLADRITVHEGDMFQDPFPAADRVLFAHQLVIWDAHENLALLQQAHKALPEGGQVVVFSSFSDDRGDGPLMAALDSVYFASLPARGGMIHPWYRYEQWLTEAGFDPTGITRTVAASWTPHGIVTAVK</sequence>
<dbReference type="SUPFAM" id="SSF53335">
    <property type="entry name" value="S-adenosyl-L-methionine-dependent methyltransferases"/>
    <property type="match status" value="1"/>
</dbReference>
<evidence type="ECO:0000256" key="3">
    <source>
        <dbReference type="ARBA" id="ARBA00022691"/>
    </source>
</evidence>
<name>A0ABP4IAG1_9ACTN</name>
<dbReference type="SUPFAM" id="SSF46785">
    <property type="entry name" value="Winged helix' DNA-binding domain"/>
    <property type="match status" value="1"/>
</dbReference>
<evidence type="ECO:0000259" key="4">
    <source>
        <dbReference type="Pfam" id="PF00891"/>
    </source>
</evidence>
<keyword evidence="3" id="KW-0949">S-adenosyl-L-methionine</keyword>
<evidence type="ECO:0000256" key="1">
    <source>
        <dbReference type="ARBA" id="ARBA00022603"/>
    </source>
</evidence>
<proteinExistence type="predicted"/>
<organism evidence="6 7">
    <name type="scientific">Kitasatospora putterlickiae</name>
    <dbReference type="NCBI Taxonomy" id="221725"/>
    <lineage>
        <taxon>Bacteria</taxon>
        <taxon>Bacillati</taxon>
        <taxon>Actinomycetota</taxon>
        <taxon>Actinomycetes</taxon>
        <taxon>Kitasatosporales</taxon>
        <taxon>Streptomycetaceae</taxon>
        <taxon>Kitasatospora</taxon>
    </lineage>
</organism>
<protein>
    <recommendedName>
        <fullName evidence="8">Methyltransferase</fullName>
    </recommendedName>
</protein>
<dbReference type="CDD" id="cd02440">
    <property type="entry name" value="AdoMet_MTases"/>
    <property type="match status" value="1"/>
</dbReference>
<dbReference type="RefSeq" id="WP_344326328.1">
    <property type="nucleotide sequence ID" value="NZ_BAAAKJ010000042.1"/>
</dbReference>
<evidence type="ECO:0000313" key="7">
    <source>
        <dbReference type="Proteomes" id="UP001499863"/>
    </source>
</evidence>
<dbReference type="Gene3D" id="1.20.58.1390">
    <property type="match status" value="1"/>
</dbReference>
<dbReference type="PANTHER" id="PTHR11746">
    <property type="entry name" value="O-METHYLTRANSFERASE"/>
    <property type="match status" value="1"/>
</dbReference>